<dbReference type="HOGENOM" id="CLU_1661092_0_0_1"/>
<reference evidence="1 2" key="1">
    <citation type="journal article" date="2012" name="BMC Genomics">
        <title>Tools to kill: Genome of one of the most destructive plant pathogenic fungi Macrophomina phaseolina.</title>
        <authorList>
            <person name="Islam M.S."/>
            <person name="Haque M.S."/>
            <person name="Islam M.M."/>
            <person name="Emdad E.M."/>
            <person name="Halim A."/>
            <person name="Hossen Q.M.M."/>
            <person name="Hossain M.Z."/>
            <person name="Ahmed B."/>
            <person name="Rahim S."/>
            <person name="Rahman M.S."/>
            <person name="Alam M.M."/>
            <person name="Hou S."/>
            <person name="Wan X."/>
            <person name="Saito J.A."/>
            <person name="Alam M."/>
        </authorList>
    </citation>
    <scope>NUCLEOTIDE SEQUENCE [LARGE SCALE GENOMIC DNA]</scope>
    <source>
        <strain evidence="1 2">MS6</strain>
    </source>
</reference>
<dbReference type="InParanoid" id="K2SSF3"/>
<evidence type="ECO:0000313" key="1">
    <source>
        <dbReference type="EMBL" id="EKG19630.1"/>
    </source>
</evidence>
<protein>
    <submittedName>
        <fullName evidence="1">Uncharacterized protein</fullName>
    </submittedName>
</protein>
<organism evidence="1 2">
    <name type="scientific">Macrophomina phaseolina (strain MS6)</name>
    <name type="common">Charcoal rot fungus</name>
    <dbReference type="NCBI Taxonomy" id="1126212"/>
    <lineage>
        <taxon>Eukaryota</taxon>
        <taxon>Fungi</taxon>
        <taxon>Dikarya</taxon>
        <taxon>Ascomycota</taxon>
        <taxon>Pezizomycotina</taxon>
        <taxon>Dothideomycetes</taxon>
        <taxon>Dothideomycetes incertae sedis</taxon>
        <taxon>Botryosphaeriales</taxon>
        <taxon>Botryosphaeriaceae</taxon>
        <taxon>Macrophomina</taxon>
    </lineage>
</organism>
<dbReference type="AlphaFoldDB" id="K2SSF3"/>
<evidence type="ECO:0000313" key="2">
    <source>
        <dbReference type="Proteomes" id="UP000007129"/>
    </source>
</evidence>
<dbReference type="VEuPathDB" id="FungiDB:MPH_03106"/>
<sequence>MGSSNARVEHSQGSKNFVLLQYPIGYGAARLALLEIPTHGPVPTTLHIPSRNTRLNVYVGMASRTPTSSQLLRLHMHTGGLAVSLASRWCRLGQSDMPPCFKPQIPCNGNPQDTSAFPPLQKGRRHQRDWAGASVGRHLQESGMRSTKPKLSVLCAYKI</sequence>
<gene>
    <name evidence="1" type="ORF">MPH_03106</name>
</gene>
<accession>K2SSF3</accession>
<name>K2SSF3_MACPH</name>
<comment type="caution">
    <text evidence="1">The sequence shown here is derived from an EMBL/GenBank/DDBJ whole genome shotgun (WGS) entry which is preliminary data.</text>
</comment>
<dbReference type="Proteomes" id="UP000007129">
    <property type="component" value="Unassembled WGS sequence"/>
</dbReference>
<dbReference type="EMBL" id="AHHD01000162">
    <property type="protein sequence ID" value="EKG19630.1"/>
    <property type="molecule type" value="Genomic_DNA"/>
</dbReference>
<proteinExistence type="predicted"/>